<dbReference type="GO" id="GO:0000463">
    <property type="term" value="P:maturation of LSU-rRNA from tricistronic rRNA transcript (SSU-rRNA, 5.8S rRNA, LSU-rRNA)"/>
    <property type="evidence" value="ECO:0007669"/>
    <property type="project" value="TreeGrafter"/>
</dbReference>
<evidence type="ECO:0000256" key="4">
    <source>
        <dbReference type="ARBA" id="ARBA00015520"/>
    </source>
</evidence>
<evidence type="ECO:0000313" key="11">
    <source>
        <dbReference type="Proteomes" id="UP000289152"/>
    </source>
</evidence>
<proteinExistence type="inferred from homology"/>
<feature type="domain" description="RRM" evidence="9">
    <location>
        <begin position="396"/>
        <end position="486"/>
    </location>
</feature>
<feature type="compositionally biased region" description="Basic residues" evidence="8">
    <location>
        <begin position="170"/>
        <end position="179"/>
    </location>
</feature>
<keyword evidence="6" id="KW-0539">Nucleus</keyword>
<feature type="compositionally biased region" description="Basic residues" evidence="8">
    <location>
        <begin position="552"/>
        <end position="563"/>
    </location>
</feature>
<sequence length="609" mass="67515">MAVSRGSLRGVAQHTATVMGKEKKAHKGEKRKRSDESQIESPTVGLKLVGKSKDAELDDIFNKSVCSYLKGGFQLTHQATLNQTSTVSAIAGPSTFLEVSSNSELVRDTQVSRKKVQKSVRVQEVEVENEPDIEPVEAGPSATRLSEKDESQVDISDQEDLIHETLRSGPSKKKVKGKKYVPSDETPGDRDRRTIFVGNVPLECAKVKSALTKLRVHILSYAPSAKIESVRFRSVPFATPTSILPSDNPEKDETRRLKREKERAATWREQIDHDPKSKSKTKSRDDEEVVDTSKVYIDAKGKRKVAFIKKDFHDQAATCNAYIVFEHPPPDRSKNLPPILNPYKAAGLALKADGSEFMGRSIRVDVVRASGRKGDDADGTTKKRDGWLPSGTDPKRSLFVGGLDYAAKEEDVRVFFEELVKKERGDAPDGSWVTGVRIVRDKETQLGKGFGYVHFTDRESVDEIIALNSTKLKLAKRDIRVQQCKTLPSATVKPSPITNLKSSDKTKPKTTSARSIITTIPKGNPALGEKLKGLSKEERKMVKSTDADRQARRLAKKKLRHGMARNEEKGSVKLNPTSAERASKRAKVISKKGRVRSEKAVAKMKGQRD</sequence>
<feature type="region of interest" description="Disordered" evidence="8">
    <location>
        <begin position="127"/>
        <end position="192"/>
    </location>
</feature>
<dbReference type="PANTHER" id="PTHR23236:SF25">
    <property type="entry name" value="RNA-BINDING PROTEIN 34"/>
    <property type="match status" value="1"/>
</dbReference>
<feature type="compositionally biased region" description="Basic and acidic residues" evidence="8">
    <location>
        <begin position="595"/>
        <end position="609"/>
    </location>
</feature>
<comment type="function">
    <text evidence="1">Involved in pre-25S rRNA processing.</text>
</comment>
<gene>
    <name evidence="10" type="ORF">M231_02232</name>
</gene>
<dbReference type="AlphaFoldDB" id="A0A4Q1BR16"/>
<evidence type="ECO:0000313" key="10">
    <source>
        <dbReference type="EMBL" id="RXK40399.1"/>
    </source>
</evidence>
<feature type="compositionally biased region" description="Basic and acidic residues" evidence="8">
    <location>
        <begin position="540"/>
        <end position="551"/>
    </location>
</feature>
<evidence type="ECO:0000256" key="2">
    <source>
        <dbReference type="ARBA" id="ARBA00004604"/>
    </source>
</evidence>
<dbReference type="InterPro" id="IPR035979">
    <property type="entry name" value="RBD_domain_sf"/>
</dbReference>
<dbReference type="OrthoDB" id="442677at2759"/>
<dbReference type="Pfam" id="PF00076">
    <property type="entry name" value="RRM_1"/>
    <property type="match status" value="1"/>
</dbReference>
<dbReference type="InParanoid" id="A0A4Q1BR16"/>
<dbReference type="PANTHER" id="PTHR23236">
    <property type="entry name" value="EUKARYOTIC TRANSLATION INITIATION FACTOR 4B/4H"/>
    <property type="match status" value="1"/>
</dbReference>
<dbReference type="Gene3D" id="3.30.70.330">
    <property type="match status" value="1"/>
</dbReference>
<feature type="region of interest" description="Disordered" evidence="8">
    <location>
        <begin position="239"/>
        <end position="290"/>
    </location>
</feature>
<feature type="region of interest" description="Disordered" evidence="8">
    <location>
        <begin position="540"/>
        <end position="609"/>
    </location>
</feature>
<organism evidence="10 11">
    <name type="scientific">Tremella mesenterica</name>
    <name type="common">Jelly fungus</name>
    <dbReference type="NCBI Taxonomy" id="5217"/>
    <lineage>
        <taxon>Eukaryota</taxon>
        <taxon>Fungi</taxon>
        <taxon>Dikarya</taxon>
        <taxon>Basidiomycota</taxon>
        <taxon>Agaricomycotina</taxon>
        <taxon>Tremellomycetes</taxon>
        <taxon>Tremellales</taxon>
        <taxon>Tremellaceae</taxon>
        <taxon>Tremella</taxon>
    </lineage>
</organism>
<dbReference type="SMART" id="SM00360">
    <property type="entry name" value="RRM"/>
    <property type="match status" value="1"/>
</dbReference>
<dbReference type="InterPro" id="IPR012677">
    <property type="entry name" value="Nucleotide-bd_a/b_plait_sf"/>
</dbReference>
<evidence type="ECO:0000256" key="6">
    <source>
        <dbReference type="ARBA" id="ARBA00023242"/>
    </source>
</evidence>
<dbReference type="Proteomes" id="UP000289152">
    <property type="component" value="Unassembled WGS sequence"/>
</dbReference>
<evidence type="ECO:0000256" key="7">
    <source>
        <dbReference type="PROSITE-ProRule" id="PRU00176"/>
    </source>
</evidence>
<evidence type="ECO:0000256" key="3">
    <source>
        <dbReference type="ARBA" id="ARBA00007077"/>
    </source>
</evidence>
<protein>
    <recommendedName>
        <fullName evidence="4">Nucleolar protein 12</fullName>
    </recommendedName>
</protein>
<comment type="similarity">
    <text evidence="3">Belongs to the RRM RBM34 family.</text>
</comment>
<keyword evidence="11" id="KW-1185">Reference proteome</keyword>
<evidence type="ECO:0000259" key="9">
    <source>
        <dbReference type="PROSITE" id="PS50102"/>
    </source>
</evidence>
<dbReference type="VEuPathDB" id="FungiDB:TREMEDRAFT_70147"/>
<name>A0A4Q1BR16_TREME</name>
<dbReference type="GO" id="GO:0005730">
    <property type="term" value="C:nucleolus"/>
    <property type="evidence" value="ECO:0007669"/>
    <property type="project" value="UniProtKB-SubCell"/>
</dbReference>
<dbReference type="GO" id="GO:0019843">
    <property type="term" value="F:rRNA binding"/>
    <property type="evidence" value="ECO:0007669"/>
    <property type="project" value="TreeGrafter"/>
</dbReference>
<feature type="region of interest" description="Disordered" evidence="8">
    <location>
        <begin position="1"/>
        <end position="44"/>
    </location>
</feature>
<dbReference type="PROSITE" id="PS50102">
    <property type="entry name" value="RRM"/>
    <property type="match status" value="1"/>
</dbReference>
<keyword evidence="5 7" id="KW-0694">RNA-binding</keyword>
<dbReference type="InterPro" id="IPR000504">
    <property type="entry name" value="RRM_dom"/>
</dbReference>
<dbReference type="EMBL" id="SDIL01000018">
    <property type="protein sequence ID" value="RXK40399.1"/>
    <property type="molecule type" value="Genomic_DNA"/>
</dbReference>
<dbReference type="STRING" id="5217.A0A4Q1BR16"/>
<feature type="compositionally biased region" description="Basic and acidic residues" evidence="8">
    <location>
        <begin position="248"/>
        <end position="285"/>
    </location>
</feature>
<evidence type="ECO:0000256" key="5">
    <source>
        <dbReference type="ARBA" id="ARBA00022884"/>
    </source>
</evidence>
<evidence type="ECO:0000256" key="1">
    <source>
        <dbReference type="ARBA" id="ARBA00002475"/>
    </source>
</evidence>
<feature type="compositionally biased region" description="Basic residues" evidence="8">
    <location>
        <begin position="584"/>
        <end position="594"/>
    </location>
</feature>
<dbReference type="SUPFAM" id="SSF54928">
    <property type="entry name" value="RNA-binding domain, RBD"/>
    <property type="match status" value="1"/>
</dbReference>
<accession>A0A4Q1BR16</accession>
<comment type="caution">
    <text evidence="10">The sequence shown here is derived from an EMBL/GenBank/DDBJ whole genome shotgun (WGS) entry which is preliminary data.</text>
</comment>
<reference evidence="10 11" key="1">
    <citation type="submission" date="2016-06" db="EMBL/GenBank/DDBJ databases">
        <title>Evolution of pathogenesis and genome organization in the Tremellales.</title>
        <authorList>
            <person name="Cuomo C."/>
            <person name="Litvintseva A."/>
            <person name="Heitman J."/>
            <person name="Chen Y."/>
            <person name="Sun S."/>
            <person name="Springer D."/>
            <person name="Dromer F."/>
            <person name="Young S."/>
            <person name="Zeng Q."/>
            <person name="Chapman S."/>
            <person name="Gujja S."/>
            <person name="Saif S."/>
            <person name="Birren B."/>
        </authorList>
    </citation>
    <scope>NUCLEOTIDE SEQUENCE [LARGE SCALE GENOMIC DNA]</scope>
    <source>
        <strain evidence="10 11">ATCC 28783</strain>
    </source>
</reference>
<comment type="subcellular location">
    <subcellularLocation>
        <location evidence="2">Nucleus</location>
        <location evidence="2">Nucleolus</location>
    </subcellularLocation>
</comment>
<evidence type="ECO:0000256" key="8">
    <source>
        <dbReference type="SAM" id="MobiDB-lite"/>
    </source>
</evidence>